<feature type="region of interest" description="Disordered" evidence="7">
    <location>
        <begin position="1140"/>
        <end position="1276"/>
    </location>
</feature>
<dbReference type="GO" id="GO:0005886">
    <property type="term" value="C:plasma membrane"/>
    <property type="evidence" value="ECO:0007669"/>
    <property type="project" value="TreeGrafter"/>
</dbReference>
<evidence type="ECO:0000256" key="2">
    <source>
        <dbReference type="ARBA" id="ARBA00009665"/>
    </source>
</evidence>
<feature type="compositionally biased region" description="Basic and acidic residues" evidence="7">
    <location>
        <begin position="841"/>
        <end position="864"/>
    </location>
</feature>
<evidence type="ECO:0000256" key="4">
    <source>
        <dbReference type="ARBA" id="ARBA00022989"/>
    </source>
</evidence>
<name>A0A0X3NVC8_SCHSO</name>
<keyword evidence="5 8" id="KW-0472">Membrane</keyword>
<dbReference type="PROSITE" id="PS51382">
    <property type="entry name" value="SPX"/>
    <property type="match status" value="1"/>
</dbReference>
<evidence type="ECO:0000256" key="6">
    <source>
        <dbReference type="SAM" id="Coils"/>
    </source>
</evidence>
<evidence type="ECO:0008006" key="12">
    <source>
        <dbReference type="Google" id="ProtNLM"/>
    </source>
</evidence>
<dbReference type="PANTHER" id="PTHR10783">
    <property type="entry name" value="XENOTROPIC AND POLYTROPIC RETROVIRUS RECEPTOR 1-RELATED"/>
    <property type="match status" value="1"/>
</dbReference>
<feature type="region of interest" description="Disordered" evidence="7">
    <location>
        <begin position="841"/>
        <end position="895"/>
    </location>
</feature>
<feature type="coiled-coil region" evidence="6">
    <location>
        <begin position="70"/>
        <end position="97"/>
    </location>
</feature>
<dbReference type="InterPro" id="IPR004331">
    <property type="entry name" value="SPX_dom"/>
</dbReference>
<comment type="similarity">
    <text evidence="2">Belongs to the SYG1 (TC 2.A.94) family.</text>
</comment>
<feature type="compositionally biased region" description="Polar residues" evidence="7">
    <location>
        <begin position="1155"/>
        <end position="1176"/>
    </location>
</feature>
<feature type="region of interest" description="Disordered" evidence="7">
    <location>
        <begin position="1076"/>
        <end position="1119"/>
    </location>
</feature>
<dbReference type="InterPro" id="IPR004342">
    <property type="entry name" value="EXS_C"/>
</dbReference>
<proteinExistence type="inferred from homology"/>
<dbReference type="CDD" id="cd14477">
    <property type="entry name" value="SPX_XPR1_like"/>
    <property type="match status" value="1"/>
</dbReference>
<feature type="compositionally biased region" description="Polar residues" evidence="7">
    <location>
        <begin position="107"/>
        <end position="137"/>
    </location>
</feature>
<dbReference type="Pfam" id="PF03124">
    <property type="entry name" value="EXS"/>
    <property type="match status" value="1"/>
</dbReference>
<feature type="domain" description="SPX" evidence="10">
    <location>
        <begin position="1"/>
        <end position="238"/>
    </location>
</feature>
<dbReference type="GO" id="GO:0016036">
    <property type="term" value="P:cellular response to phosphate starvation"/>
    <property type="evidence" value="ECO:0007669"/>
    <property type="project" value="TreeGrafter"/>
</dbReference>
<feature type="transmembrane region" description="Helical" evidence="8">
    <location>
        <begin position="406"/>
        <end position="424"/>
    </location>
</feature>
<feature type="domain" description="EXS" evidence="9">
    <location>
        <begin position="509"/>
        <end position="708"/>
    </location>
</feature>
<keyword evidence="6" id="KW-0175">Coiled coil</keyword>
<dbReference type="GO" id="GO:0000822">
    <property type="term" value="F:inositol hexakisphosphate binding"/>
    <property type="evidence" value="ECO:0007669"/>
    <property type="project" value="TreeGrafter"/>
</dbReference>
<feature type="compositionally biased region" description="Polar residues" evidence="7">
    <location>
        <begin position="1253"/>
        <end position="1267"/>
    </location>
</feature>
<evidence type="ECO:0000256" key="1">
    <source>
        <dbReference type="ARBA" id="ARBA00004141"/>
    </source>
</evidence>
<feature type="transmembrane region" description="Helical" evidence="8">
    <location>
        <begin position="329"/>
        <end position="350"/>
    </location>
</feature>
<evidence type="ECO:0000259" key="10">
    <source>
        <dbReference type="PROSITE" id="PS51382"/>
    </source>
</evidence>
<sequence length="1300" mass="147377">MKFTEHLGAHLTPEWRKQYINYEALKLVLYKALEDFETLPVIDPETVHAHFNECDDEFFALCDIELDKINNFFAEKLAEAKRKFAALKQELERHLAGQKGRVPAANFNASNRSSKYQPSKSVDNPRQSRPSSSFEFGSRVSMSQISLPDGRINDMETLLRRRNTIRQKIVDKPTDNQLGKAPVSPTLSLHDLKLAYSEYYLSLVLLQNYQTLNYTGFRKILKKHDKLFQRSNGLQWYKEVVSKAPFYLDNTVDDLIATVETIYTQDLEKGDRQKAMKRLRVPPLANTASPNSIFRVGLFAGIFLVQVIVAVIAVFYVKAHSFSWPAFRIFRTTLLVTFYTCFLALNLFGWRSSGVNHVLIFEIDPRLHMDHFQMLELGLMFADMWGAFFIMYIFSAQIGVPQFVPPFALVVLMFAYLFSPLPFFHHRARRWFFKIFLRILRAPFAHVNFPDFFIADQLNSLAFVFPDFAFFVCFYGSYLDWPSMHVKYSLKNSTTTPAGKSPYFVPKTTCDGLLFGISPLLRTLPAWFRFAQCLRRYQDLVFKEPMPHLYNAAKYSTTFFTAIFSTWAELNPNPFTIAMMVISSIISSTCTYSWDVIMDWGLLDCKAKDNPGLRDELVYRFRAYYYCAILEDLIIRFAWAVNLGFKYSYVVEVEIVKTVVYFAEVSRRVIWNFFRLENEHLNNCGNFRAVRDIFVTPIRKSMFVAMNKDSTHSNAATLLRNDNAHRKQNNRPHSDVCDDDDVRTLRTDDIPFMSTPKAPQVKGEYAAMTTAVTTTINSKSLWHFFHDLYVKNRNERRRKQGIEAISSMESALRAVNTNHPVNHSALSTTRTILRTDISPLHEHANEDDSQGDRLRELPEPRSPDDYFTNWDYEPPDRAEGTYSPPSFCPSSQNTSNHNVTATTEVLETDPSCRQILEAIVNQPSPPVVADRRTRTVHYDQREVVLDGRPRRASVQATIPLHVCLLEPNETDSVRRVADSETAGGAAAAGSSSSAIGSTSMFSSTHPGILVPHNSPTNATGGSGRPAARGWNLILDPNYIPLPDEVSDDSPNTTAIPMRTQHLAKQLRSILRNFVDQKKQQEQRRQQTQEDYSWHPLYRKHGEQQQLPNRPDEGGRSVSCATGDTFVLDVDDNADVAVAETGQQQRDAGRPEAQMEASSPKTRPSWCTSRGAPSSGYQDMPSHGSEEHRPITRRRLPSSTASKDSLFSHSEEGHLIHPPGRISVGQEAPSINLKSEPPTSTSSLAIASGPSAGHMQTNPTRSRQSASNPPHVPPVPSRFIVGIVQDVSVTPEPVIKSKKTV</sequence>
<accession>A0A0X3NVC8</accession>
<keyword evidence="4 8" id="KW-1133">Transmembrane helix</keyword>
<evidence type="ECO:0000313" key="11">
    <source>
        <dbReference type="EMBL" id="JAP41467.1"/>
    </source>
</evidence>
<feature type="region of interest" description="Disordered" evidence="7">
    <location>
        <begin position="721"/>
        <end position="740"/>
    </location>
</feature>
<feature type="transmembrane region" description="Helical" evidence="8">
    <location>
        <begin position="371"/>
        <end position="394"/>
    </location>
</feature>
<comment type="subcellular location">
    <subcellularLocation>
        <location evidence="1">Membrane</location>
        <topology evidence="1">Multi-pass membrane protein</topology>
    </subcellularLocation>
</comment>
<gene>
    <name evidence="11" type="ORF">TR125079</name>
</gene>
<dbReference type="GO" id="GO:0005794">
    <property type="term" value="C:Golgi apparatus"/>
    <property type="evidence" value="ECO:0007669"/>
    <property type="project" value="TreeGrafter"/>
</dbReference>
<keyword evidence="3 8" id="KW-0812">Transmembrane</keyword>
<evidence type="ECO:0000259" key="9">
    <source>
        <dbReference type="PROSITE" id="PS51380"/>
    </source>
</evidence>
<feature type="transmembrane region" description="Helical" evidence="8">
    <location>
        <begin position="296"/>
        <end position="317"/>
    </location>
</feature>
<dbReference type="Pfam" id="PF03105">
    <property type="entry name" value="SPX"/>
    <property type="match status" value="2"/>
</dbReference>
<organism evidence="11">
    <name type="scientific">Schistocephalus solidus</name>
    <name type="common">Tapeworm</name>
    <dbReference type="NCBI Taxonomy" id="70667"/>
    <lineage>
        <taxon>Eukaryota</taxon>
        <taxon>Metazoa</taxon>
        <taxon>Spiralia</taxon>
        <taxon>Lophotrochozoa</taxon>
        <taxon>Platyhelminthes</taxon>
        <taxon>Cestoda</taxon>
        <taxon>Eucestoda</taxon>
        <taxon>Diphyllobothriidea</taxon>
        <taxon>Diphyllobothriidae</taxon>
        <taxon>Schistocephalus</taxon>
    </lineage>
</organism>
<feature type="region of interest" description="Disordered" evidence="7">
    <location>
        <begin position="102"/>
        <end position="137"/>
    </location>
</feature>
<protein>
    <recommendedName>
        <fullName evidence="12">Xenotropic and polytropic retrovirus receptor 1</fullName>
    </recommendedName>
</protein>
<evidence type="ECO:0000256" key="8">
    <source>
        <dbReference type="SAM" id="Phobius"/>
    </source>
</evidence>
<evidence type="ECO:0000256" key="5">
    <source>
        <dbReference type="ARBA" id="ARBA00023136"/>
    </source>
</evidence>
<evidence type="ECO:0000256" key="7">
    <source>
        <dbReference type="SAM" id="MobiDB-lite"/>
    </source>
</evidence>
<evidence type="ECO:0000256" key="3">
    <source>
        <dbReference type="ARBA" id="ARBA00022692"/>
    </source>
</evidence>
<feature type="compositionally biased region" description="Basic and acidic residues" evidence="7">
    <location>
        <begin position="1076"/>
        <end position="1087"/>
    </location>
</feature>
<reference evidence="11" key="1">
    <citation type="submission" date="2016-01" db="EMBL/GenBank/DDBJ databases">
        <title>Reference transcriptome for the parasite Schistocephalus solidus: insights into the molecular evolution of parasitism.</title>
        <authorList>
            <person name="Hebert F.O."/>
            <person name="Grambauer S."/>
            <person name="Barber I."/>
            <person name="Landry C.R."/>
            <person name="Aubin-Horth N."/>
        </authorList>
    </citation>
    <scope>NUCLEOTIDE SEQUENCE</scope>
</reference>
<dbReference type="GO" id="GO:0006817">
    <property type="term" value="P:phosphate ion transport"/>
    <property type="evidence" value="ECO:0007669"/>
    <property type="project" value="TreeGrafter"/>
</dbReference>
<dbReference type="PROSITE" id="PS51380">
    <property type="entry name" value="EXS"/>
    <property type="match status" value="1"/>
</dbReference>
<feature type="compositionally biased region" description="Polar residues" evidence="7">
    <location>
        <begin position="1196"/>
        <end position="1207"/>
    </location>
</feature>
<dbReference type="PANTHER" id="PTHR10783:SF103">
    <property type="entry name" value="SOLUTE CARRIER FAMILY 53 MEMBER 1"/>
    <property type="match status" value="1"/>
</dbReference>
<dbReference type="EMBL" id="GEEE01021758">
    <property type="protein sequence ID" value="JAP41467.1"/>
    <property type="molecule type" value="Transcribed_RNA"/>
</dbReference>